<proteinExistence type="predicted"/>
<comment type="caution">
    <text evidence="2">The sequence shown here is derived from an EMBL/GenBank/DDBJ whole genome shotgun (WGS) entry which is preliminary data.</text>
</comment>
<feature type="compositionally biased region" description="Low complexity" evidence="1">
    <location>
        <begin position="48"/>
        <end position="57"/>
    </location>
</feature>
<keyword evidence="3" id="KW-1185">Reference proteome</keyword>
<dbReference type="AlphaFoldDB" id="A0A8K0TLW7"/>
<reference evidence="2" key="1">
    <citation type="journal article" date="2021" name="Nat. Commun.">
        <title>Genetic determinants of endophytism in the Arabidopsis root mycobiome.</title>
        <authorList>
            <person name="Mesny F."/>
            <person name="Miyauchi S."/>
            <person name="Thiergart T."/>
            <person name="Pickel B."/>
            <person name="Atanasova L."/>
            <person name="Karlsson M."/>
            <person name="Huettel B."/>
            <person name="Barry K.W."/>
            <person name="Haridas S."/>
            <person name="Chen C."/>
            <person name="Bauer D."/>
            <person name="Andreopoulos W."/>
            <person name="Pangilinan J."/>
            <person name="LaButti K."/>
            <person name="Riley R."/>
            <person name="Lipzen A."/>
            <person name="Clum A."/>
            <person name="Drula E."/>
            <person name="Henrissat B."/>
            <person name="Kohler A."/>
            <person name="Grigoriev I.V."/>
            <person name="Martin F.M."/>
            <person name="Hacquard S."/>
        </authorList>
    </citation>
    <scope>NUCLEOTIDE SEQUENCE</scope>
    <source>
        <strain evidence="2">MPI-CAGE-AT-0016</strain>
    </source>
</reference>
<feature type="region of interest" description="Disordered" evidence="1">
    <location>
        <begin position="37"/>
        <end position="62"/>
    </location>
</feature>
<sequence>MRRPTRAGCLACPRGLVYQRWRSGRVEARRPLLGAEAGGGRADAVEQGSARGRSLARGGRGRAVTPKCVSRQGAVSPLGSVGIGSFHLRGRSTTSFAYIPASPLQGWVSESWNGWRGSWGGCLVWPGLRSVGTFSEEVVAGGEEEGLPGALAGSATIRLSPLP</sequence>
<gene>
    <name evidence="2" type="ORF">B0T11DRAFT_1776</name>
</gene>
<name>A0A8K0TLW7_9PEZI</name>
<protein>
    <submittedName>
        <fullName evidence="2">Uncharacterized protein</fullName>
    </submittedName>
</protein>
<evidence type="ECO:0000313" key="3">
    <source>
        <dbReference type="Proteomes" id="UP000813385"/>
    </source>
</evidence>
<accession>A0A8K0TLW7</accession>
<dbReference type="Proteomes" id="UP000813385">
    <property type="component" value="Unassembled WGS sequence"/>
</dbReference>
<organism evidence="2 3">
    <name type="scientific">Plectosphaerella cucumerina</name>
    <dbReference type="NCBI Taxonomy" id="40658"/>
    <lineage>
        <taxon>Eukaryota</taxon>
        <taxon>Fungi</taxon>
        <taxon>Dikarya</taxon>
        <taxon>Ascomycota</taxon>
        <taxon>Pezizomycotina</taxon>
        <taxon>Sordariomycetes</taxon>
        <taxon>Hypocreomycetidae</taxon>
        <taxon>Glomerellales</taxon>
        <taxon>Plectosphaerellaceae</taxon>
        <taxon>Plectosphaerella</taxon>
    </lineage>
</organism>
<evidence type="ECO:0000313" key="2">
    <source>
        <dbReference type="EMBL" id="KAH7374588.1"/>
    </source>
</evidence>
<dbReference type="EMBL" id="JAGPXD010000001">
    <property type="protein sequence ID" value="KAH7374588.1"/>
    <property type="molecule type" value="Genomic_DNA"/>
</dbReference>
<evidence type="ECO:0000256" key="1">
    <source>
        <dbReference type="SAM" id="MobiDB-lite"/>
    </source>
</evidence>